<dbReference type="Pfam" id="PF18962">
    <property type="entry name" value="Por_Secre_tail"/>
    <property type="match status" value="1"/>
</dbReference>
<evidence type="ECO:0000313" key="3">
    <source>
        <dbReference type="EMBL" id="NLR93447.1"/>
    </source>
</evidence>
<dbReference type="RefSeq" id="WP_168884158.1">
    <property type="nucleotide sequence ID" value="NZ_JABAIL010000006.1"/>
</dbReference>
<comment type="caution">
    <text evidence="3">The sequence shown here is derived from an EMBL/GenBank/DDBJ whole genome shotgun (WGS) entry which is preliminary data.</text>
</comment>
<sequence length="3042" mass="335616">MKTKQLLFFKLIFFIIYFLPLDKAFGTYNYDNNSIYPSATSSAVRDIYSRNGTYTLEATDAFSLNSNGVGSYTNAQSGDVLHILKDSYYTITQDNHLFSKVIIEEGGTLRVGKTTGHNFTIIEGTGILFLSGDSDQIINLPQGDGKLTEEGFYQYNTLTGKGGTVVFEGDQDIQVDATVNELSNIIVNIGETNTLFLQSITLNGNLMINKGIVSFGSFNDSDQWNLGAAQNLTIFQDLSISSAAQFIQNSNDNTFNHSIESYGNITIDGNVTLPNVNLKALNQEIDQNEKASQLFLFNEYTTFRYLNINKPITSTLKLEASSNGMLTLNTDGYALDLQSGTLEIGKGISYDLSGANYTIPTGSEVIVSNGGELIKSGVNAFYLEGKLSVQGGLVDIQTVVPSGITLREKGILEVNNGTLKAVAIRPTIASAISLHRGSFVQNGGTVILGKNAQGIQSFHTLNLPFADNSFEVHNGGILNVYAQSGWGIHIGSDPENVKVDGGEINIYVAETPNDFDPNVATPDYPTFIVNSSSPLYDVASYYQKSDSDSYTNYGRVKLDTASFFNGDKTIISSEANHLEIKGSLSLNTYFDGNNKDLFIYKDLHLNILDAIVYTGTLRSTNESKYFKSTVNWLNFVGNENSILNINYEVEEDIKADLTNISFGNFRINKDSRDVKVTLQADPSFSISVNTEANFANTPVDKVGHGLIPKDKNGNPVNGTDGSGYDKGERFEDYSNLVDFEGDFELLEGTFDHRNYSVRMFREGAQVKNYGVFGLYSGQSSLEDTEGTFGVQALLKFREGDITLETSQNSEFGNVRIFLEDHTLSLTSDVKINRIQYVSGTVDLSNHQLTIDRMRFDRSLNSYCKDLSDPDYDPACIAEKVPTFGISKLVKGSESWKTINYHNFFVTDGKPSSGGLKIKVDNFDRLHKMLTRIYTDEKSYHFTNNSNYIAQAITTSNSRELWRSLLFPVGIKDNGNLYYTPALLHLENGPVEITNTGYVSVRPALGILPTAGSDPSNELLNIYWNVEKHDFTNNTALPKVNWFFSISNDFASGNNPFTQSGNNLTKMDLEDRVPGKVLNGDDYIRQINNDVISAYQRKGFAAPTYNSDNHIVSGHIQQNVLLQSEYDNGSAFNPSSTDEDKVYAGKLVFEFEKDYDATNGRFYLENANYTVGPESAFNGYPGIYVYQNKLSESGGKYSYHYNDGEGSNTWDNILNWYVLEESSQTLSQAYTIPSLNDVAILGTEEKYTIVSGAMTETVPSTTKSFTTSYEGVDIELAQLIFNHSTLRRSALKIKGADLKIGKVVGSGEIELDFGADKEDTFYRPQLIGDFGDWAANEKSILKITLPKELKDDDDPSLGYNRVDIGTQRLTEIELYDLPKLPYVEIHSGAGYFTEDLRAYQLDIYSNATVLVRADYENGDITADNNIRLNNNGALIFQKGGNFDRTVKTGGIISTLTTYNNGNNERNYNHIYVEQGEISTGTPRQHQLYVSGNIALADIVNFDLFGAGNDLWTPYIIGNNQQVDFEYDPENIPQVIADSANVSKVSLYFDGETDGKLTHADNEYRILPEFYDIVMNKSKSTKFTIERGFNLAKHSQGNKAEKPLQLVSGELKFDLKLLTDQAVLGNPTDQNLNIDVNTGGEEFYIASDAKLTLGNASTISVSSIEEMGGGILLDGTLEVIDGGVARVYNGSQTSNNYISYGSSGSARINILEGAALIVGSQLRRQLSSERGTITLYQEGGKIEIGGQDIPDELRGRAILEIVDEGAIQLNYDVTTLDGNLNYFKLKGSESYDSNQVSLLFTPNSPSLSYFFKDNTITTPSRFIIEGVSGKDFMINSSLPLGNTDIINGHVGVITNDLSFYGNLMINEDVIFNQHEMNISFYGNIYNSGTYTGNSKTANFIGGKPQYLGDYNAVNSGKKGSYNFGHVHLNGSNTDLVVQYGKQQNNADGVTVEGNLVIEGEADIVLDIPLSLERNLLIHEGSSIEGTSAIAFEGTELQELYSENGVIENLIINNEHDVHIQDPNNETLFLKLSINGDLTLAKGNLVIDENSLYLGEQANILGSGNGNNRGEFNASRMLVLSDRNRDGGVIKFIEAGDTNNFCLPVGVLGKYTPIAIDLSSNVIDETIGIEIKLLNEKPVKAYRSLVYNNSEWVNNPVSFENSDILNYAWYMDIVKTDGTKFNYDQLPTLDFDVTFYYDVNDVENDESKYLPAISIGSGFKNFTTDEVNTTDHSAKILINNTLIEYFDNINGVNEFSALIAVGDPDHIASTVPIYRSKNVAVSPTEENWDDASIWEVNLIGGHNSDEEGNNAWLNTTSYPDGGPIVIIQRGTKVKLDLETVISELIIEGNNDSYPAGEFIVESNTDKSDVNNSIVGNISGQGILVMRTDNILDDNWTEFLTINNGSLVLEKNDFQDNYFFHGGLFNESDITDMPNNKLIAISAINATTSGIYSLQTKAADVEAKQSYPVYHLKNNIMIGEGGVTVNEYSALVVGDDGVNITMETSTLNLKSNSTLALAGGSKIVVNGTFNVESGTRIYSYSNSSGVERILEFKEDINIISGVDLSEDAFTFALTGNGQQQMINANITGSNSLRKLVIDNNYNEKLNNQAAVHLLQEINVNDLELIDGILDVKNGLLNHIGDIAIEPDDMMNTMESYIVGLAKFRVPSDHKENTFFPVGTIQEFHPIGIGRHEVRPGAGDDNFSKNFPGSYITWEVGFTSGAADLLIPDNSINDVYEGYWELNPINLSASEKFTTTVNFIYTGKLDKKGASVEDLRILHQDIDNINNINSNWNFITGDLDTEPEDITTSGSNNIVQSQPITFNHSSNSSVRWSSNTRTMTEISTPSNEDNVITVASLGEDLPIELSHFTASAKEGKVYLAWQTLTEINNKGFAIYRTKDGKNYEKVGFVEGYGNSNVKLDYSFVDEAPYSGISYYRLIQSDFDGRSESFGPVEVTIGNNGPREITENAVVIYPNPSNGEDVNMELYQMEGIIEINLINNEGKILSTERINTDYSRKMLIKTSSLKSGIYFIKVVNGFDRIVKKLIVQ</sequence>
<reference evidence="3 4" key="1">
    <citation type="submission" date="2020-04" db="EMBL/GenBank/DDBJ databases">
        <title>Flammeovirga sp. SR4, a novel species isolated from seawater.</title>
        <authorList>
            <person name="Wang X."/>
        </authorList>
    </citation>
    <scope>NUCLEOTIDE SEQUENCE [LARGE SCALE GENOMIC DNA]</scope>
    <source>
        <strain evidence="3 4">SR4</strain>
    </source>
</reference>
<accession>A0A7X8SNJ4</accession>
<protein>
    <submittedName>
        <fullName evidence="3">T9SS type A sorting domain-containing protein</fullName>
    </submittedName>
</protein>
<evidence type="ECO:0000259" key="2">
    <source>
        <dbReference type="Pfam" id="PF18962"/>
    </source>
</evidence>
<keyword evidence="4" id="KW-1185">Reference proteome</keyword>
<dbReference type="EMBL" id="JABAIL010000006">
    <property type="protein sequence ID" value="NLR93447.1"/>
    <property type="molecule type" value="Genomic_DNA"/>
</dbReference>
<dbReference type="Proteomes" id="UP000585050">
    <property type="component" value="Unassembled WGS sequence"/>
</dbReference>
<evidence type="ECO:0000256" key="1">
    <source>
        <dbReference type="SAM" id="MobiDB-lite"/>
    </source>
</evidence>
<name>A0A7X8SNJ4_9BACT</name>
<feature type="region of interest" description="Disordered" evidence="1">
    <location>
        <begin position="705"/>
        <end position="725"/>
    </location>
</feature>
<evidence type="ECO:0000313" key="4">
    <source>
        <dbReference type="Proteomes" id="UP000585050"/>
    </source>
</evidence>
<gene>
    <name evidence="3" type="ORF">HGP29_19780</name>
</gene>
<dbReference type="InterPro" id="IPR026444">
    <property type="entry name" value="Secre_tail"/>
</dbReference>
<feature type="domain" description="Secretion system C-terminal sorting" evidence="2">
    <location>
        <begin position="2966"/>
        <end position="3041"/>
    </location>
</feature>
<proteinExistence type="predicted"/>
<dbReference type="NCBIfam" id="TIGR04183">
    <property type="entry name" value="Por_Secre_tail"/>
    <property type="match status" value="1"/>
</dbReference>
<organism evidence="3 4">
    <name type="scientific">Flammeovirga agarivorans</name>
    <dbReference type="NCBI Taxonomy" id="2726742"/>
    <lineage>
        <taxon>Bacteria</taxon>
        <taxon>Pseudomonadati</taxon>
        <taxon>Bacteroidota</taxon>
        <taxon>Cytophagia</taxon>
        <taxon>Cytophagales</taxon>
        <taxon>Flammeovirgaceae</taxon>
        <taxon>Flammeovirga</taxon>
    </lineage>
</organism>